<accession>A2DS31</accession>
<dbReference type="InParanoid" id="A2DS31"/>
<sequence length="132" mass="15190">MLRNDGYEQLLTQTNNEFKLSVSAVNPNGCAKEGTLTLCVGSAKNFKRNQQEFKVGQRPMGTEYNFQYTNPHRSSIVIALYNRKSFWSQDQELGKTEITLDKFDANYPCEREVQLGENGPRVMIRAQRTENF</sequence>
<reference evidence="1" key="1">
    <citation type="submission" date="2006-10" db="EMBL/GenBank/DDBJ databases">
        <authorList>
            <person name="Amadeo P."/>
            <person name="Zhao Q."/>
            <person name="Wortman J."/>
            <person name="Fraser-Liggett C."/>
            <person name="Carlton J."/>
        </authorList>
    </citation>
    <scope>NUCLEOTIDE SEQUENCE</scope>
    <source>
        <strain evidence="1">G3</strain>
    </source>
</reference>
<organism evidence="1 2">
    <name type="scientific">Trichomonas vaginalis (strain ATCC PRA-98 / G3)</name>
    <dbReference type="NCBI Taxonomy" id="412133"/>
    <lineage>
        <taxon>Eukaryota</taxon>
        <taxon>Metamonada</taxon>
        <taxon>Parabasalia</taxon>
        <taxon>Trichomonadida</taxon>
        <taxon>Trichomonadidae</taxon>
        <taxon>Trichomonas</taxon>
    </lineage>
</organism>
<reference evidence="1" key="2">
    <citation type="journal article" date="2007" name="Science">
        <title>Draft genome sequence of the sexually transmitted pathogen Trichomonas vaginalis.</title>
        <authorList>
            <person name="Carlton J.M."/>
            <person name="Hirt R.P."/>
            <person name="Silva J.C."/>
            <person name="Delcher A.L."/>
            <person name="Schatz M."/>
            <person name="Zhao Q."/>
            <person name="Wortman J.R."/>
            <person name="Bidwell S.L."/>
            <person name="Alsmark U.C.M."/>
            <person name="Besteiro S."/>
            <person name="Sicheritz-Ponten T."/>
            <person name="Noel C.J."/>
            <person name="Dacks J.B."/>
            <person name="Foster P.G."/>
            <person name="Simillion C."/>
            <person name="Van de Peer Y."/>
            <person name="Miranda-Saavedra D."/>
            <person name="Barton G.J."/>
            <person name="Westrop G.D."/>
            <person name="Mueller S."/>
            <person name="Dessi D."/>
            <person name="Fiori P.L."/>
            <person name="Ren Q."/>
            <person name="Paulsen I."/>
            <person name="Zhang H."/>
            <person name="Bastida-Corcuera F.D."/>
            <person name="Simoes-Barbosa A."/>
            <person name="Brown M.T."/>
            <person name="Hayes R.D."/>
            <person name="Mukherjee M."/>
            <person name="Okumura C.Y."/>
            <person name="Schneider R."/>
            <person name="Smith A.J."/>
            <person name="Vanacova S."/>
            <person name="Villalvazo M."/>
            <person name="Haas B.J."/>
            <person name="Pertea M."/>
            <person name="Feldblyum T.V."/>
            <person name="Utterback T.R."/>
            <person name="Shu C.L."/>
            <person name="Osoegawa K."/>
            <person name="de Jong P.J."/>
            <person name="Hrdy I."/>
            <person name="Horvathova L."/>
            <person name="Zubacova Z."/>
            <person name="Dolezal P."/>
            <person name="Malik S.B."/>
            <person name="Logsdon J.M. Jr."/>
            <person name="Henze K."/>
            <person name="Gupta A."/>
            <person name="Wang C.C."/>
            <person name="Dunne R.L."/>
            <person name="Upcroft J.A."/>
            <person name="Upcroft P."/>
            <person name="White O."/>
            <person name="Salzberg S.L."/>
            <person name="Tang P."/>
            <person name="Chiu C.-H."/>
            <person name="Lee Y.-S."/>
            <person name="Embley T.M."/>
            <person name="Coombs G.H."/>
            <person name="Mottram J.C."/>
            <person name="Tachezy J."/>
            <person name="Fraser-Liggett C.M."/>
            <person name="Johnson P.J."/>
        </authorList>
    </citation>
    <scope>NUCLEOTIDE SEQUENCE [LARGE SCALE GENOMIC DNA]</scope>
    <source>
        <strain evidence="1">G3</strain>
    </source>
</reference>
<evidence type="ECO:0000313" key="2">
    <source>
        <dbReference type="Proteomes" id="UP000001542"/>
    </source>
</evidence>
<dbReference type="AlphaFoldDB" id="A2DS31"/>
<dbReference type="KEGG" id="tva:4774812"/>
<keyword evidence="2" id="KW-1185">Reference proteome</keyword>
<protein>
    <submittedName>
        <fullName evidence="1">Uncharacterized protein</fullName>
    </submittedName>
</protein>
<dbReference type="VEuPathDB" id="TrichDB:TVAG_447600"/>
<gene>
    <name evidence="1" type="ORF">TVAG_447600</name>
</gene>
<dbReference type="EMBL" id="DS113238">
    <property type="protein sequence ID" value="EAY16801.1"/>
    <property type="molecule type" value="Genomic_DNA"/>
</dbReference>
<proteinExistence type="predicted"/>
<dbReference type="RefSeq" id="XP_001329024.1">
    <property type="nucleotide sequence ID" value="XM_001328989.1"/>
</dbReference>
<evidence type="ECO:0000313" key="1">
    <source>
        <dbReference type="EMBL" id="EAY16801.1"/>
    </source>
</evidence>
<name>A2DS31_TRIV3</name>
<dbReference type="VEuPathDB" id="TrichDB:TVAGG3_1000930"/>
<dbReference type="Proteomes" id="UP000001542">
    <property type="component" value="Unassembled WGS sequence"/>
</dbReference>